<name>A0A1H1FTH2_9ACTN</name>
<reference evidence="3" key="1">
    <citation type="submission" date="2016-10" db="EMBL/GenBank/DDBJ databases">
        <authorList>
            <person name="Varghese N."/>
            <person name="Submissions S."/>
        </authorList>
    </citation>
    <scope>NUCLEOTIDE SEQUENCE [LARGE SCALE GENOMIC DNA]</scope>
    <source>
        <strain evidence="3">DSM 45459</strain>
    </source>
</reference>
<dbReference type="EMBL" id="FNKO01000002">
    <property type="protein sequence ID" value="SDR04160.1"/>
    <property type="molecule type" value="Genomic_DNA"/>
</dbReference>
<keyword evidence="3" id="KW-1185">Reference proteome</keyword>
<feature type="compositionally biased region" description="Basic residues" evidence="1">
    <location>
        <begin position="1"/>
        <end position="11"/>
    </location>
</feature>
<accession>A0A1H1FTH2</accession>
<organism evidence="2 3">
    <name type="scientific">Actinopolyspora saharensis</name>
    <dbReference type="NCBI Taxonomy" id="995062"/>
    <lineage>
        <taxon>Bacteria</taxon>
        <taxon>Bacillati</taxon>
        <taxon>Actinomycetota</taxon>
        <taxon>Actinomycetes</taxon>
        <taxon>Actinopolysporales</taxon>
        <taxon>Actinopolysporaceae</taxon>
        <taxon>Actinopolyspora</taxon>
    </lineage>
</organism>
<evidence type="ECO:0000256" key="1">
    <source>
        <dbReference type="SAM" id="MobiDB-lite"/>
    </source>
</evidence>
<evidence type="ECO:0000313" key="3">
    <source>
        <dbReference type="Proteomes" id="UP000199301"/>
    </source>
</evidence>
<evidence type="ECO:0000313" key="2">
    <source>
        <dbReference type="EMBL" id="SDR04160.1"/>
    </source>
</evidence>
<sequence length="220" mass="24013">MIVRATPRRALRTTGTERARPCPPSRNGRSRDPATRALTTARSQRGGGERAFPERTKGVNRDDSPRRAPRVEHSGLIDEVAVRRSPAPRSPAAGRRCRSADRTAEIRPGTSDQVHHREHFRSRASGTAAGSQSSTRRGQPRRCVGRYPMSRIPQPGADRGTAKQPPTTSQSPKKPPPQRSRSHTRASGTAAGSQSSARRGQPRRCVGRYPMSRIPQPGAD</sequence>
<feature type="compositionally biased region" description="Low complexity" evidence="1">
    <location>
        <begin position="123"/>
        <end position="136"/>
    </location>
</feature>
<feature type="compositionally biased region" description="Low complexity" evidence="1">
    <location>
        <begin position="163"/>
        <end position="172"/>
    </location>
</feature>
<feature type="compositionally biased region" description="Basic and acidic residues" evidence="1">
    <location>
        <begin position="47"/>
        <end position="82"/>
    </location>
</feature>
<dbReference type="Proteomes" id="UP000199301">
    <property type="component" value="Unassembled WGS sequence"/>
</dbReference>
<protein>
    <submittedName>
        <fullName evidence="2">Uncharacterized protein</fullName>
    </submittedName>
</protein>
<gene>
    <name evidence="2" type="ORF">SAMN04489718_3223</name>
</gene>
<proteinExistence type="predicted"/>
<feature type="compositionally biased region" description="Low complexity" evidence="1">
    <location>
        <begin position="185"/>
        <end position="199"/>
    </location>
</feature>
<feature type="region of interest" description="Disordered" evidence="1">
    <location>
        <begin position="1"/>
        <end position="220"/>
    </location>
</feature>
<dbReference type="AlphaFoldDB" id="A0A1H1FTH2"/>